<dbReference type="Gene3D" id="3.40.630.10">
    <property type="entry name" value="Zn peptidases"/>
    <property type="match status" value="1"/>
</dbReference>
<proteinExistence type="predicted"/>
<accession>A0A2M8QAF8</accession>
<dbReference type="NCBIfam" id="NF006053">
    <property type="entry name" value="PRK08201.1"/>
    <property type="match status" value="1"/>
</dbReference>
<reference evidence="5 6" key="1">
    <citation type="submission" date="2017-11" db="EMBL/GenBank/DDBJ databases">
        <title>Evolution of Phototrophy in the Chloroflexi Phylum Driven by Horizontal Gene Transfer.</title>
        <authorList>
            <person name="Ward L.M."/>
            <person name="Hemp J."/>
            <person name="Shih P.M."/>
            <person name="Mcglynn S.E."/>
            <person name="Fischer W."/>
        </authorList>
    </citation>
    <scope>NUCLEOTIDE SEQUENCE [LARGE SCALE GENOMIC DNA]</scope>
    <source>
        <strain evidence="5">JP3_7</strain>
    </source>
</reference>
<comment type="caution">
    <text evidence="5">The sequence shown here is derived from an EMBL/GenBank/DDBJ whole genome shotgun (WGS) entry which is preliminary data.</text>
</comment>
<dbReference type="PANTHER" id="PTHR43270">
    <property type="entry name" value="BETA-ALA-HIS DIPEPTIDASE"/>
    <property type="match status" value="1"/>
</dbReference>
<dbReference type="NCBIfam" id="NF005914">
    <property type="entry name" value="PRK07907.1"/>
    <property type="match status" value="1"/>
</dbReference>
<name>A0A2M8QAF8_9CHLR</name>
<dbReference type="AlphaFoldDB" id="A0A2M8QAF8"/>
<dbReference type="Pfam" id="PF01546">
    <property type="entry name" value="Peptidase_M20"/>
    <property type="match status" value="1"/>
</dbReference>
<dbReference type="Proteomes" id="UP000230790">
    <property type="component" value="Unassembled WGS sequence"/>
</dbReference>
<dbReference type="PANTHER" id="PTHR43270:SF12">
    <property type="entry name" value="SUCCINYL-DIAMINOPIMELATE DESUCCINYLASE"/>
    <property type="match status" value="1"/>
</dbReference>
<dbReference type="GO" id="GO:0008233">
    <property type="term" value="F:peptidase activity"/>
    <property type="evidence" value="ECO:0007669"/>
    <property type="project" value="UniProtKB-KW"/>
</dbReference>
<dbReference type="GO" id="GO:0046872">
    <property type="term" value="F:metal ion binding"/>
    <property type="evidence" value="ECO:0007669"/>
    <property type="project" value="UniProtKB-KW"/>
</dbReference>
<feature type="domain" description="Peptidase M20 dimerisation" evidence="4">
    <location>
        <begin position="194"/>
        <end position="353"/>
    </location>
</feature>
<dbReference type="EMBL" id="PGTN01000094">
    <property type="protein sequence ID" value="PJF46796.1"/>
    <property type="molecule type" value="Genomic_DNA"/>
</dbReference>
<dbReference type="NCBIfam" id="NF006579">
    <property type="entry name" value="PRK09104.1"/>
    <property type="match status" value="1"/>
</dbReference>
<dbReference type="InterPro" id="IPR051458">
    <property type="entry name" value="Cyt/Met_Dipeptidase"/>
</dbReference>
<dbReference type="Pfam" id="PF07687">
    <property type="entry name" value="M20_dimer"/>
    <property type="match status" value="1"/>
</dbReference>
<dbReference type="InterPro" id="IPR011650">
    <property type="entry name" value="Peptidase_M20_dimer"/>
</dbReference>
<sequence>MLNRVLDYARAHRDEYLKDLLEYLAIPSVSAQPDRARDVKMAALWLSGHLHEAGLRAEVMPTAGHPVVYAEWSGPDHHRPTVLIYGHYDVQPAEPFELWHSEPFRPVVRDGYLYARGASDNKGQHLAHVKAVVSYLRAEGTLPVNVKFLIEGEEEIGSPNLSAFIAAHRDLLACDCVMISDGALFNLTQPVLTYGLRGLVGFEVQVRCLDRDVHSGHYGGNVQNPAFALAQILASLKDAQGRVTVPGFYDDVRVLSAEERAALARIPYSDADVMRETGASMAFGEPEFTVNERKGARPTLEINGMWSGYTGPGSKTIIPATAHAKITCRLVPNQDPAKVIRLVQDAMRAAAPAGAEVTFSDARGTPASLVSLDAPQIQAAARAAAATYGNPPFYELEGGSIPVVHDFQSLLGKPIALLGFGLPDDNIHSPDERFAVVCYEKGIEASIRFIAEL</sequence>
<evidence type="ECO:0000313" key="5">
    <source>
        <dbReference type="EMBL" id="PJF46796.1"/>
    </source>
</evidence>
<evidence type="ECO:0000256" key="1">
    <source>
        <dbReference type="ARBA" id="ARBA00022670"/>
    </source>
</evidence>
<evidence type="ECO:0000313" key="6">
    <source>
        <dbReference type="Proteomes" id="UP000230790"/>
    </source>
</evidence>
<evidence type="ECO:0000259" key="4">
    <source>
        <dbReference type="Pfam" id="PF07687"/>
    </source>
</evidence>
<keyword evidence="2" id="KW-0479">Metal-binding</keyword>
<evidence type="ECO:0000256" key="2">
    <source>
        <dbReference type="ARBA" id="ARBA00022723"/>
    </source>
</evidence>
<gene>
    <name evidence="5" type="ORF">CUN48_11980</name>
</gene>
<dbReference type="SUPFAM" id="SSF53187">
    <property type="entry name" value="Zn-dependent exopeptidases"/>
    <property type="match status" value="1"/>
</dbReference>
<keyword evidence="1" id="KW-0645">Protease</keyword>
<organism evidence="5 6">
    <name type="scientific">Candidatus Thermofonsia Clade 3 bacterium</name>
    <dbReference type="NCBI Taxonomy" id="2364212"/>
    <lineage>
        <taxon>Bacteria</taxon>
        <taxon>Bacillati</taxon>
        <taxon>Chloroflexota</taxon>
        <taxon>Candidatus Thermofontia</taxon>
        <taxon>Candidatus Thermofonsia Clade 3</taxon>
    </lineage>
</organism>
<keyword evidence="3" id="KW-0378">Hydrolase</keyword>
<evidence type="ECO:0000256" key="3">
    <source>
        <dbReference type="ARBA" id="ARBA00022801"/>
    </source>
</evidence>
<dbReference type="Gene3D" id="3.30.70.360">
    <property type="match status" value="1"/>
</dbReference>
<protein>
    <submittedName>
        <fullName evidence="5">Dipeptidase</fullName>
    </submittedName>
</protein>
<dbReference type="InterPro" id="IPR002933">
    <property type="entry name" value="Peptidase_M20"/>
</dbReference>
<dbReference type="GO" id="GO:0006508">
    <property type="term" value="P:proteolysis"/>
    <property type="evidence" value="ECO:0007669"/>
    <property type="project" value="UniProtKB-KW"/>
</dbReference>